<feature type="transmembrane region" description="Helical" evidence="7">
    <location>
        <begin position="134"/>
        <end position="154"/>
    </location>
</feature>
<evidence type="ECO:0000256" key="6">
    <source>
        <dbReference type="PIRSR" id="PIRSR604254-1"/>
    </source>
</evidence>
<keyword evidence="4 7" id="KW-1133">Transmembrane helix</keyword>
<gene>
    <name evidence="8" type="ORF">HANVADRAFT_53274</name>
</gene>
<keyword evidence="6" id="KW-0479">Metal-binding</keyword>
<name>A0A1B7TC65_9ASCO</name>
<comment type="subcellular location">
    <subcellularLocation>
        <location evidence="1">Membrane</location>
        <topology evidence="1">Multi-pass membrane protein</topology>
    </subcellularLocation>
</comment>
<dbReference type="PANTHER" id="PTHR20855">
    <property type="entry name" value="ADIPOR/PROGESTIN RECEPTOR-RELATED"/>
    <property type="match status" value="1"/>
</dbReference>
<dbReference type="AlphaFoldDB" id="A0A1B7TC65"/>
<reference evidence="9" key="1">
    <citation type="journal article" date="2016" name="Proc. Natl. Acad. Sci. U.S.A.">
        <title>Comparative genomics of biotechnologically important yeasts.</title>
        <authorList>
            <person name="Riley R."/>
            <person name="Haridas S."/>
            <person name="Wolfe K.H."/>
            <person name="Lopes M.R."/>
            <person name="Hittinger C.T."/>
            <person name="Goeker M."/>
            <person name="Salamov A.A."/>
            <person name="Wisecaver J.H."/>
            <person name="Long T.M."/>
            <person name="Calvey C.H."/>
            <person name="Aerts A.L."/>
            <person name="Barry K.W."/>
            <person name="Choi C."/>
            <person name="Clum A."/>
            <person name="Coughlan A.Y."/>
            <person name="Deshpande S."/>
            <person name="Douglass A.P."/>
            <person name="Hanson S.J."/>
            <person name="Klenk H.-P."/>
            <person name="LaButti K.M."/>
            <person name="Lapidus A."/>
            <person name="Lindquist E.A."/>
            <person name="Lipzen A.M."/>
            <person name="Meier-Kolthoff J.P."/>
            <person name="Ohm R.A."/>
            <person name="Otillar R.P."/>
            <person name="Pangilinan J.L."/>
            <person name="Peng Y."/>
            <person name="Rokas A."/>
            <person name="Rosa C.A."/>
            <person name="Scheuner C."/>
            <person name="Sibirny A.A."/>
            <person name="Slot J.C."/>
            <person name="Stielow J.B."/>
            <person name="Sun H."/>
            <person name="Kurtzman C.P."/>
            <person name="Blackwell M."/>
            <person name="Grigoriev I.V."/>
            <person name="Jeffries T.W."/>
        </authorList>
    </citation>
    <scope>NUCLEOTIDE SEQUENCE [LARGE SCALE GENOMIC DNA]</scope>
    <source>
        <strain evidence="9">NRRL Y-1626</strain>
    </source>
</reference>
<dbReference type="Proteomes" id="UP000092321">
    <property type="component" value="Unassembled WGS sequence"/>
</dbReference>
<proteinExistence type="inferred from homology"/>
<feature type="binding site" evidence="6">
    <location>
        <position position="296"/>
    </location>
    <ligand>
        <name>Zn(2+)</name>
        <dbReference type="ChEBI" id="CHEBI:29105"/>
    </ligand>
</feature>
<feature type="transmembrane region" description="Helical" evidence="7">
    <location>
        <begin position="258"/>
        <end position="278"/>
    </location>
</feature>
<feature type="binding site" evidence="6">
    <location>
        <position position="300"/>
    </location>
    <ligand>
        <name>Zn(2+)</name>
        <dbReference type="ChEBI" id="CHEBI:29105"/>
    </ligand>
</feature>
<feature type="transmembrane region" description="Helical" evidence="7">
    <location>
        <begin position="226"/>
        <end position="246"/>
    </location>
</feature>
<comment type="caution">
    <text evidence="8">The sequence shown here is derived from an EMBL/GenBank/DDBJ whole genome shotgun (WGS) entry which is preliminary data.</text>
</comment>
<sequence>MSIKPEFTSTQYTSTNAIKMRVRNDPSLLQNKTNKISIKGAEDSEDKTHSKLYSFHEIPEWQKDNEYIIKGYVKETNSFKRIFQSLFFLHNETVNIYTHFLPGILCFALISSVLEFSLFKKYTTTLTDYLMVNFFFAGAFTCFMMSATFHCIKAHSEKVSIFGNKLDYLGIVALIVSSLISLMFYGFYDDFKAFLVFGTITTAFGVTCTILSLKDRFRKREWRVKRAIMFVIFGLSAVIPLFYGLAKHGYKETCNKIGFNWVLLEGVFYITGAVLYGLRYPEKTCPGKYDFFLNSHQIFHCLVVAGATSHYIALINSYEYVHKTFF</sequence>
<feature type="transmembrane region" description="Helical" evidence="7">
    <location>
        <begin position="94"/>
        <end position="114"/>
    </location>
</feature>
<evidence type="ECO:0000256" key="3">
    <source>
        <dbReference type="ARBA" id="ARBA00022692"/>
    </source>
</evidence>
<feature type="transmembrane region" description="Helical" evidence="7">
    <location>
        <begin position="194"/>
        <end position="214"/>
    </location>
</feature>
<dbReference type="OrthoDB" id="529367at2759"/>
<protein>
    <submittedName>
        <fullName evidence="8">HlyIII-domain-containing protein</fullName>
    </submittedName>
</protein>
<dbReference type="PANTHER" id="PTHR20855:SF52">
    <property type="entry name" value="ADIPONECTIN RECEPTOR PROTEIN"/>
    <property type="match status" value="1"/>
</dbReference>
<dbReference type="Pfam" id="PF03006">
    <property type="entry name" value="HlyIII"/>
    <property type="match status" value="1"/>
</dbReference>
<feature type="transmembrane region" description="Helical" evidence="7">
    <location>
        <begin position="166"/>
        <end position="188"/>
    </location>
</feature>
<dbReference type="EMBL" id="LXPE01000020">
    <property type="protein sequence ID" value="OBA26303.1"/>
    <property type="molecule type" value="Genomic_DNA"/>
</dbReference>
<evidence type="ECO:0000256" key="5">
    <source>
        <dbReference type="ARBA" id="ARBA00023136"/>
    </source>
</evidence>
<keyword evidence="9" id="KW-1185">Reference proteome</keyword>
<organism evidence="8 9">
    <name type="scientific">Hanseniaspora valbyensis NRRL Y-1626</name>
    <dbReference type="NCBI Taxonomy" id="766949"/>
    <lineage>
        <taxon>Eukaryota</taxon>
        <taxon>Fungi</taxon>
        <taxon>Dikarya</taxon>
        <taxon>Ascomycota</taxon>
        <taxon>Saccharomycotina</taxon>
        <taxon>Saccharomycetes</taxon>
        <taxon>Saccharomycodales</taxon>
        <taxon>Saccharomycodaceae</taxon>
        <taxon>Hanseniaspora</taxon>
    </lineage>
</organism>
<dbReference type="GO" id="GO:0046872">
    <property type="term" value="F:metal ion binding"/>
    <property type="evidence" value="ECO:0007669"/>
    <property type="project" value="UniProtKB-KW"/>
</dbReference>
<dbReference type="GO" id="GO:0016020">
    <property type="term" value="C:membrane"/>
    <property type="evidence" value="ECO:0007669"/>
    <property type="project" value="UniProtKB-SubCell"/>
</dbReference>
<feature type="binding site" evidence="6">
    <location>
        <position position="150"/>
    </location>
    <ligand>
        <name>Zn(2+)</name>
        <dbReference type="ChEBI" id="CHEBI:29105"/>
    </ligand>
</feature>
<evidence type="ECO:0000256" key="1">
    <source>
        <dbReference type="ARBA" id="ARBA00004141"/>
    </source>
</evidence>
<evidence type="ECO:0000313" key="8">
    <source>
        <dbReference type="EMBL" id="OBA26303.1"/>
    </source>
</evidence>
<evidence type="ECO:0000313" key="9">
    <source>
        <dbReference type="Proteomes" id="UP000092321"/>
    </source>
</evidence>
<accession>A0A1B7TC65</accession>
<comment type="similarity">
    <text evidence="2">Belongs to the ADIPOR family.</text>
</comment>
<dbReference type="GO" id="GO:0006882">
    <property type="term" value="P:intracellular zinc ion homeostasis"/>
    <property type="evidence" value="ECO:0007669"/>
    <property type="project" value="TreeGrafter"/>
</dbReference>
<evidence type="ECO:0000256" key="7">
    <source>
        <dbReference type="SAM" id="Phobius"/>
    </source>
</evidence>
<evidence type="ECO:0000256" key="2">
    <source>
        <dbReference type="ARBA" id="ARBA00007018"/>
    </source>
</evidence>
<keyword evidence="5 7" id="KW-0472">Membrane</keyword>
<keyword evidence="6" id="KW-0862">Zinc</keyword>
<keyword evidence="3 7" id="KW-0812">Transmembrane</keyword>
<evidence type="ECO:0000256" key="4">
    <source>
        <dbReference type="ARBA" id="ARBA00022989"/>
    </source>
</evidence>
<dbReference type="InterPro" id="IPR004254">
    <property type="entry name" value="AdipoR/HlyIII-related"/>
</dbReference>
<feature type="transmembrane region" description="Helical" evidence="7">
    <location>
        <begin position="298"/>
        <end position="318"/>
    </location>
</feature>
<dbReference type="GO" id="GO:0038023">
    <property type="term" value="F:signaling receptor activity"/>
    <property type="evidence" value="ECO:0007669"/>
    <property type="project" value="TreeGrafter"/>
</dbReference>